<dbReference type="InterPro" id="IPR045941">
    <property type="entry name" value="DUF6361"/>
</dbReference>
<dbReference type="OrthoDB" id="1825624at2"/>
<protein>
    <submittedName>
        <fullName evidence="1">Uncharacterized protein</fullName>
    </submittedName>
</protein>
<dbReference type="AlphaFoldDB" id="A0A5J6V7F0"/>
<sequence length="396" mass="45228">MASVLAWVDYSSAHRDQMDRLLDAFRDKGTVDELGIGTLRDTFSDHLFPGTSTLHTRARYLLFVPWAVTSTTPHRWPADRAERELRRLEGKLIEALRSGDLDGGVIGRDAGATVQRLPSTVYWSALGAYDIRRCGHSIAQHLRFSTERPPPSVDEDEDILHVRHRDPCFRQLPVPPDDWLQTANFTLSRAEAEFLRDRILDTCSERYLGWLVQRDLPGNPERPWDPALTADLPAEISGVLAHARRFSRLHEGAPILYNLLLARLKDWEEGVERYTAQLEAWADDDETHQAVATWDEDDFWSCVARAGWRHNVRTQSFVRSWVDLVHHGADLVHGQAAEQLIRERETNLKGRRSRFVNPDALEAWEGGNGMGRMTFRWSEARQLVTDIRQGLEASNA</sequence>
<proteinExistence type="predicted"/>
<evidence type="ECO:0000313" key="2">
    <source>
        <dbReference type="Proteomes" id="UP000326546"/>
    </source>
</evidence>
<dbReference type="EMBL" id="CP044427">
    <property type="protein sequence ID" value="QFG69244.1"/>
    <property type="molecule type" value="Genomic_DNA"/>
</dbReference>
<dbReference type="RefSeq" id="WP_158061626.1">
    <property type="nucleotide sequence ID" value="NZ_CP044427.1"/>
</dbReference>
<dbReference type="Pfam" id="PF19888">
    <property type="entry name" value="DUF6361"/>
    <property type="match status" value="1"/>
</dbReference>
<gene>
    <name evidence="1" type="ORF">FY030_11480</name>
</gene>
<evidence type="ECO:0000313" key="1">
    <source>
        <dbReference type="EMBL" id="QFG69244.1"/>
    </source>
</evidence>
<dbReference type="KEGG" id="serw:FY030_11480"/>
<keyword evidence="2" id="KW-1185">Reference proteome</keyword>
<dbReference type="Proteomes" id="UP000326546">
    <property type="component" value="Chromosome"/>
</dbReference>
<accession>A0A5J6V7F0</accession>
<name>A0A5J6V7F0_9MICO</name>
<reference evidence="1 2" key="1">
    <citation type="submission" date="2019-09" db="EMBL/GenBank/DDBJ databases">
        <title>Serinicoccus pratensis sp. nov., isolated from meadow soil.</title>
        <authorList>
            <person name="Zhang W."/>
        </authorList>
    </citation>
    <scope>NUCLEOTIDE SEQUENCE [LARGE SCALE GENOMIC DNA]</scope>
    <source>
        <strain evidence="1 2">W204</strain>
    </source>
</reference>
<organism evidence="1 2">
    <name type="scientific">Ornithinimicrobium pratense</name>
    <dbReference type="NCBI Taxonomy" id="2593973"/>
    <lineage>
        <taxon>Bacteria</taxon>
        <taxon>Bacillati</taxon>
        <taxon>Actinomycetota</taxon>
        <taxon>Actinomycetes</taxon>
        <taxon>Micrococcales</taxon>
        <taxon>Ornithinimicrobiaceae</taxon>
        <taxon>Ornithinimicrobium</taxon>
    </lineage>
</organism>